<dbReference type="PANTHER" id="PTHR34456">
    <property type="entry name" value="MITOVIRUS RNA-DEPENDENT RNA POLYMERASE"/>
    <property type="match status" value="1"/>
</dbReference>
<proteinExistence type="predicted"/>
<name>A0A8J5EST0_ZINOF</name>
<dbReference type="EMBL" id="JACMSC010000092">
    <property type="protein sequence ID" value="KAG6467082.1"/>
    <property type="molecule type" value="Genomic_DNA"/>
</dbReference>
<comment type="caution">
    <text evidence="1">The sequence shown here is derived from an EMBL/GenBank/DDBJ whole genome shotgun (WGS) entry which is preliminary data.</text>
</comment>
<dbReference type="Proteomes" id="UP000734854">
    <property type="component" value="Unassembled WGS sequence"/>
</dbReference>
<dbReference type="Pfam" id="PF05919">
    <property type="entry name" value="Mitovir_RNA_pol"/>
    <property type="match status" value="1"/>
</dbReference>
<dbReference type="PANTHER" id="PTHR34456:SF13">
    <property type="entry name" value="REVERSE TRANSCRIPTASE DOMAIN-CONTAINING PROTEIN"/>
    <property type="match status" value="1"/>
</dbReference>
<keyword evidence="2" id="KW-0496">Mitochondrion</keyword>
<reference evidence="1 3" key="1">
    <citation type="submission" date="2020-08" db="EMBL/GenBank/DDBJ databases">
        <title>Plant Genome Project.</title>
        <authorList>
            <person name="Zhang R.-G."/>
        </authorList>
    </citation>
    <scope>NUCLEOTIDE SEQUENCE [LARGE SCALE GENOMIC DNA]</scope>
    <source>
        <tissue evidence="1">Rhizome</tissue>
    </source>
</reference>
<evidence type="ECO:0000313" key="2">
    <source>
        <dbReference type="EMBL" id="KAG6467705.1"/>
    </source>
</evidence>
<organism evidence="1 3">
    <name type="scientific">Zingiber officinale</name>
    <name type="common">Ginger</name>
    <name type="synonym">Amomum zingiber</name>
    <dbReference type="NCBI Taxonomy" id="94328"/>
    <lineage>
        <taxon>Eukaryota</taxon>
        <taxon>Viridiplantae</taxon>
        <taxon>Streptophyta</taxon>
        <taxon>Embryophyta</taxon>
        <taxon>Tracheophyta</taxon>
        <taxon>Spermatophyta</taxon>
        <taxon>Magnoliopsida</taxon>
        <taxon>Liliopsida</taxon>
        <taxon>Zingiberales</taxon>
        <taxon>Zingiberaceae</taxon>
        <taxon>Zingiber</taxon>
    </lineage>
</organism>
<dbReference type="AlphaFoldDB" id="A0A8J5EST0"/>
<evidence type="ECO:0000313" key="3">
    <source>
        <dbReference type="Proteomes" id="UP000734854"/>
    </source>
</evidence>
<keyword evidence="3" id="KW-1185">Reference proteome</keyword>
<protein>
    <submittedName>
        <fullName evidence="1">Uncharacterized protein</fullName>
    </submittedName>
</protein>
<accession>A0A8J5EST0</accession>
<sequence length="241" mass="26847">MAIICVHPSFNDLVGCRKGVPKSSLYKVCVGDDVLICDRKVADQYTTILNSLKVSISKSKSLISSTGCIEFAKRFLVNGLTLDLSPISTRCLSNFFHPYGYYAIRYRLLARDPYSSRGYRKVLYSGMACIHFLLLRTAGGVGKPVPNLLTYEALGTPDYEPVVTTYEALDFCTCHSLLWSAVLSVLETFAQKPVGSAKSTIIRSIYTWHSLHYCLGFPIQNYERSSLYAVEFDAVESVVTD</sequence>
<geneLocation type="mitochondrion" evidence="2"/>
<dbReference type="EMBL" id="JACMSC010000025">
    <property type="protein sequence ID" value="KAG6467705.1"/>
    <property type="molecule type" value="Genomic_DNA"/>
</dbReference>
<dbReference type="InterPro" id="IPR008686">
    <property type="entry name" value="RNA_pol_mitovir"/>
</dbReference>
<gene>
    <name evidence="2" type="ORF">ZIOFF_074443</name>
    <name evidence="1" type="ORF">ZIOFF_075132</name>
</gene>
<evidence type="ECO:0000313" key="1">
    <source>
        <dbReference type="EMBL" id="KAG6467082.1"/>
    </source>
</evidence>